<feature type="region of interest" description="Disordered" evidence="1">
    <location>
        <begin position="139"/>
        <end position="170"/>
    </location>
</feature>
<accession>A0A9Q0IXE6</accession>
<name>A0A9Q0IXE6_9TELE</name>
<gene>
    <name evidence="2" type="ORF">NHX12_017716</name>
</gene>
<protein>
    <submittedName>
        <fullName evidence="2">Uncharacterized protein</fullName>
    </submittedName>
</protein>
<organism evidence="2 3">
    <name type="scientific">Muraenolepis orangiensis</name>
    <name type="common">Patagonian moray cod</name>
    <dbReference type="NCBI Taxonomy" id="630683"/>
    <lineage>
        <taxon>Eukaryota</taxon>
        <taxon>Metazoa</taxon>
        <taxon>Chordata</taxon>
        <taxon>Craniata</taxon>
        <taxon>Vertebrata</taxon>
        <taxon>Euteleostomi</taxon>
        <taxon>Actinopterygii</taxon>
        <taxon>Neopterygii</taxon>
        <taxon>Teleostei</taxon>
        <taxon>Neoteleostei</taxon>
        <taxon>Acanthomorphata</taxon>
        <taxon>Zeiogadaria</taxon>
        <taxon>Gadariae</taxon>
        <taxon>Gadiformes</taxon>
        <taxon>Muraenolepidoidei</taxon>
        <taxon>Muraenolepididae</taxon>
        <taxon>Muraenolepis</taxon>
    </lineage>
</organism>
<sequence length="170" mass="18478">MDDSDQDFDISAKLLRKRVRRKAECPPALLSRKAESPSDDCDPNAAADPGKKKRKKKHLNSSESPSPPRADWASTTTTTRRPEPHTVVVGENARDGGPPGPTGPDEAATDTVVDDEDGGQRARKDQVLWRMQQFKRVAPQSLVHHGGTVLRSPTTTKGRQTPNGPDTGLL</sequence>
<dbReference type="Proteomes" id="UP001148018">
    <property type="component" value="Unassembled WGS sequence"/>
</dbReference>
<proteinExistence type="predicted"/>
<evidence type="ECO:0000256" key="1">
    <source>
        <dbReference type="SAM" id="MobiDB-lite"/>
    </source>
</evidence>
<feature type="region of interest" description="Disordered" evidence="1">
    <location>
        <begin position="15"/>
        <end position="122"/>
    </location>
</feature>
<dbReference type="EMBL" id="JANIIK010000034">
    <property type="protein sequence ID" value="KAJ3614140.1"/>
    <property type="molecule type" value="Genomic_DNA"/>
</dbReference>
<reference evidence="2" key="1">
    <citation type="submission" date="2022-07" db="EMBL/GenBank/DDBJ databases">
        <title>Chromosome-level genome of Muraenolepis orangiensis.</title>
        <authorList>
            <person name="Kim J."/>
        </authorList>
    </citation>
    <scope>NUCLEOTIDE SEQUENCE</scope>
    <source>
        <strain evidence="2">KU_S4_2022</strain>
        <tissue evidence="2">Muscle</tissue>
    </source>
</reference>
<evidence type="ECO:0000313" key="2">
    <source>
        <dbReference type="EMBL" id="KAJ3614140.1"/>
    </source>
</evidence>
<evidence type="ECO:0000313" key="3">
    <source>
        <dbReference type="Proteomes" id="UP001148018"/>
    </source>
</evidence>
<dbReference type="AlphaFoldDB" id="A0A9Q0IXE6"/>
<feature type="compositionally biased region" description="Polar residues" evidence="1">
    <location>
        <begin position="151"/>
        <end position="164"/>
    </location>
</feature>
<comment type="caution">
    <text evidence="2">The sequence shown here is derived from an EMBL/GenBank/DDBJ whole genome shotgun (WGS) entry which is preliminary data.</text>
</comment>
<keyword evidence="3" id="KW-1185">Reference proteome</keyword>